<proteinExistence type="predicted"/>
<accession>A0A511NI99</accession>
<dbReference type="EMBL" id="BJXC01000015">
    <property type="protein sequence ID" value="GEM52426.1"/>
    <property type="molecule type" value="Genomic_DNA"/>
</dbReference>
<evidence type="ECO:0000313" key="2">
    <source>
        <dbReference type="EMBL" id="GEM52426.1"/>
    </source>
</evidence>
<organism evidence="2 3">
    <name type="scientific">Empedobacter brevis NBRC 14943 = ATCC 43319</name>
    <dbReference type="NCBI Taxonomy" id="1218108"/>
    <lineage>
        <taxon>Bacteria</taxon>
        <taxon>Pseudomonadati</taxon>
        <taxon>Bacteroidota</taxon>
        <taxon>Flavobacteriia</taxon>
        <taxon>Flavobacteriales</taxon>
        <taxon>Weeksellaceae</taxon>
        <taxon>Empedobacter</taxon>
    </lineage>
</organism>
<gene>
    <name evidence="2" type="ORF">EB1_22160</name>
</gene>
<feature type="region of interest" description="Disordered" evidence="1">
    <location>
        <begin position="40"/>
        <end position="101"/>
    </location>
</feature>
<feature type="compositionally biased region" description="Basic residues" evidence="1">
    <location>
        <begin position="82"/>
        <end position="101"/>
    </location>
</feature>
<reference evidence="2 3" key="1">
    <citation type="submission" date="2019-07" db="EMBL/GenBank/DDBJ databases">
        <title>Whole genome shotgun sequence of Empedobacter brevis NBRC 14943.</title>
        <authorList>
            <person name="Hosoyama A."/>
            <person name="Uohara A."/>
            <person name="Ohji S."/>
            <person name="Ichikawa N."/>
        </authorList>
    </citation>
    <scope>NUCLEOTIDE SEQUENCE [LARGE SCALE GENOMIC DNA]</scope>
    <source>
        <strain evidence="2 3">NBRC 14943</strain>
    </source>
</reference>
<comment type="caution">
    <text evidence="2">The sequence shown here is derived from an EMBL/GenBank/DDBJ whole genome shotgun (WGS) entry which is preliminary data.</text>
</comment>
<name>A0A511NI99_9FLAO</name>
<protein>
    <submittedName>
        <fullName evidence="2">Uncharacterized protein</fullName>
    </submittedName>
</protein>
<sequence>MNESMELSVLKKINLIAIFALAALFLTSCDGSTTIYGIEHQHRKQKKYKKYPKYDHHRSLPPGQHKKVHGDKSAKKYAPGQQKKHKNNSYKKKNHHKHYDD</sequence>
<evidence type="ECO:0000256" key="1">
    <source>
        <dbReference type="SAM" id="MobiDB-lite"/>
    </source>
</evidence>
<dbReference type="STRING" id="1218108.GCA_000382425_01724"/>
<evidence type="ECO:0000313" key="3">
    <source>
        <dbReference type="Proteomes" id="UP000321245"/>
    </source>
</evidence>
<dbReference type="Proteomes" id="UP000321245">
    <property type="component" value="Unassembled WGS sequence"/>
</dbReference>
<feature type="compositionally biased region" description="Basic residues" evidence="1">
    <location>
        <begin position="41"/>
        <end position="51"/>
    </location>
</feature>
<keyword evidence="3" id="KW-1185">Reference proteome</keyword>
<dbReference type="AlphaFoldDB" id="A0A511NI99"/>